<sequence>MKRGSWLVACAAIAALLPSAVAGAAPAAAPTPPKGCKTVEAYTRNGGGWVKMEVCFTQRDKHLVGGKVWPNEPTDTVWARCSGNRGSGGFWDSKPCRVTSKLTLKKDGVEAWTEDRAFNVAADSGGNTYVDFYACRGNGVYSLTLHDIHVEVYDNDASNVDIDVAPFTVTASGC</sequence>
<keyword evidence="3" id="KW-1185">Reference proteome</keyword>
<feature type="signal peptide" evidence="1">
    <location>
        <begin position="1"/>
        <end position="24"/>
    </location>
</feature>
<dbReference type="Proteomes" id="UP001550850">
    <property type="component" value="Unassembled WGS sequence"/>
</dbReference>
<feature type="chain" id="PRO_5047065365" description="Secreted protein" evidence="1">
    <location>
        <begin position="25"/>
        <end position="174"/>
    </location>
</feature>
<organism evidence="2 3">
    <name type="scientific">Streptomyces fragilis</name>
    <dbReference type="NCBI Taxonomy" id="67301"/>
    <lineage>
        <taxon>Bacteria</taxon>
        <taxon>Bacillati</taxon>
        <taxon>Actinomycetota</taxon>
        <taxon>Actinomycetes</taxon>
        <taxon>Kitasatosporales</taxon>
        <taxon>Streptomycetaceae</taxon>
        <taxon>Streptomyces</taxon>
    </lineage>
</organism>
<accession>A0ABV2YLW1</accession>
<reference evidence="2 3" key="1">
    <citation type="submission" date="2024-06" db="EMBL/GenBank/DDBJ databases">
        <title>The Natural Products Discovery Center: Release of the First 8490 Sequenced Strains for Exploring Actinobacteria Biosynthetic Diversity.</title>
        <authorList>
            <person name="Kalkreuter E."/>
            <person name="Kautsar S.A."/>
            <person name="Yang D."/>
            <person name="Bader C.D."/>
            <person name="Teijaro C.N."/>
            <person name="Fluegel L."/>
            <person name="Davis C.M."/>
            <person name="Simpson J.R."/>
            <person name="Lauterbach L."/>
            <person name="Steele A.D."/>
            <person name="Gui C."/>
            <person name="Meng S."/>
            <person name="Li G."/>
            <person name="Viehrig K."/>
            <person name="Ye F."/>
            <person name="Su P."/>
            <person name="Kiefer A.F."/>
            <person name="Nichols A."/>
            <person name="Cepeda A.J."/>
            <person name="Yan W."/>
            <person name="Fan B."/>
            <person name="Jiang Y."/>
            <person name="Adhikari A."/>
            <person name="Zheng C.-J."/>
            <person name="Schuster L."/>
            <person name="Cowan T.M."/>
            <person name="Smanski M.J."/>
            <person name="Chevrette M.G."/>
            <person name="De Carvalho L.P.S."/>
            <person name="Shen B."/>
        </authorList>
    </citation>
    <scope>NUCLEOTIDE SEQUENCE [LARGE SCALE GENOMIC DNA]</scope>
    <source>
        <strain evidence="2 3">NPDC038104</strain>
    </source>
</reference>
<keyword evidence="1" id="KW-0732">Signal</keyword>
<gene>
    <name evidence="2" type="ORF">AB0E65_21230</name>
</gene>
<name>A0ABV2YLW1_9ACTN</name>
<protein>
    <recommendedName>
        <fullName evidence="4">Secreted protein</fullName>
    </recommendedName>
</protein>
<evidence type="ECO:0000313" key="3">
    <source>
        <dbReference type="Proteomes" id="UP001550850"/>
    </source>
</evidence>
<dbReference type="EMBL" id="JBEZUR010000038">
    <property type="protein sequence ID" value="MEU3556713.1"/>
    <property type="molecule type" value="Genomic_DNA"/>
</dbReference>
<evidence type="ECO:0000256" key="1">
    <source>
        <dbReference type="SAM" id="SignalP"/>
    </source>
</evidence>
<proteinExistence type="predicted"/>
<evidence type="ECO:0000313" key="2">
    <source>
        <dbReference type="EMBL" id="MEU3556713.1"/>
    </source>
</evidence>
<evidence type="ECO:0008006" key="4">
    <source>
        <dbReference type="Google" id="ProtNLM"/>
    </source>
</evidence>
<comment type="caution">
    <text evidence="2">The sequence shown here is derived from an EMBL/GenBank/DDBJ whole genome shotgun (WGS) entry which is preliminary data.</text>
</comment>
<dbReference type="RefSeq" id="WP_159105580.1">
    <property type="nucleotide sequence ID" value="NZ_BEVZ01000002.1"/>
</dbReference>